<evidence type="ECO:0000313" key="4">
    <source>
        <dbReference type="Proteomes" id="UP000595897"/>
    </source>
</evidence>
<name>A0A7R7EKX3_9FIRM</name>
<evidence type="ECO:0000256" key="1">
    <source>
        <dbReference type="SAM" id="Phobius"/>
    </source>
</evidence>
<keyword evidence="1" id="KW-0812">Transmembrane</keyword>
<dbReference type="KEGG" id="ahb:bsdtb5_19670"/>
<keyword evidence="1" id="KW-0472">Membrane</keyword>
<evidence type="ECO:0000259" key="2">
    <source>
        <dbReference type="Pfam" id="PF12695"/>
    </source>
</evidence>
<protein>
    <submittedName>
        <fullName evidence="3">Thioesterase</fullName>
    </submittedName>
</protein>
<gene>
    <name evidence="3" type="ORF">bsdtb5_19670</name>
</gene>
<organism evidence="3 4">
    <name type="scientific">Anaeromicropila herbilytica</name>
    <dbReference type="NCBI Taxonomy" id="2785025"/>
    <lineage>
        <taxon>Bacteria</taxon>
        <taxon>Bacillati</taxon>
        <taxon>Bacillota</taxon>
        <taxon>Clostridia</taxon>
        <taxon>Lachnospirales</taxon>
        <taxon>Lachnospiraceae</taxon>
        <taxon>Anaeromicropila</taxon>
    </lineage>
</organism>
<accession>A0A7R7EKX3</accession>
<dbReference type="Gene3D" id="3.40.50.1820">
    <property type="entry name" value="alpha/beta hydrolase"/>
    <property type="match status" value="1"/>
</dbReference>
<keyword evidence="4" id="KW-1185">Reference proteome</keyword>
<dbReference type="EMBL" id="AP024169">
    <property type="protein sequence ID" value="BCN30672.1"/>
    <property type="molecule type" value="Genomic_DNA"/>
</dbReference>
<dbReference type="Proteomes" id="UP000595897">
    <property type="component" value="Chromosome"/>
</dbReference>
<dbReference type="AlphaFoldDB" id="A0A7R7EKX3"/>
<sequence>MKSRKILKRIGIGVLIVILALFSAFFIYTLNYYKADQTAKSVSKEMGSRMVEKNNRIIYYPEKEKDLKTGFIFYPGGKVEPKAYSPLLMKLSNEGITCILAKMPFKLAVFHSNAANKIYKDYPEIENWYIGGHSLGGAMASKCASDGTSSIWKGLILLGAYPVGDIEVPSLTLYGSEDKVLNKSKLTHKNEFEISGGNHAYYGNYGEQKGDGKASITREEQQKIVVDKIMNFIDSNQKE</sequence>
<dbReference type="RefSeq" id="WP_271715874.1">
    <property type="nucleotide sequence ID" value="NZ_AP024169.1"/>
</dbReference>
<dbReference type="InterPro" id="IPR029058">
    <property type="entry name" value="AB_hydrolase_fold"/>
</dbReference>
<reference evidence="3 4" key="1">
    <citation type="submission" date="2020-11" db="EMBL/GenBank/DDBJ databases">
        <title>Draft genome sequencing of a Lachnospiraceae strain isolated from anoxic soil subjected to BSD treatment.</title>
        <authorList>
            <person name="Uek A."/>
            <person name="Tonouchi A."/>
        </authorList>
    </citation>
    <scope>NUCLEOTIDE SEQUENCE [LARGE SCALE GENOMIC DNA]</scope>
    <source>
        <strain evidence="3 4">TB5</strain>
    </source>
</reference>
<dbReference type="InterPro" id="IPR029059">
    <property type="entry name" value="AB_hydrolase_5"/>
</dbReference>
<feature type="transmembrane region" description="Helical" evidence="1">
    <location>
        <begin position="12"/>
        <end position="33"/>
    </location>
</feature>
<dbReference type="SUPFAM" id="SSF53474">
    <property type="entry name" value="alpha/beta-Hydrolases"/>
    <property type="match status" value="1"/>
</dbReference>
<keyword evidence="1" id="KW-1133">Transmembrane helix</keyword>
<proteinExistence type="predicted"/>
<dbReference type="GO" id="GO:0016787">
    <property type="term" value="F:hydrolase activity"/>
    <property type="evidence" value="ECO:0007669"/>
    <property type="project" value="InterPro"/>
</dbReference>
<dbReference type="Pfam" id="PF12695">
    <property type="entry name" value="Abhydrolase_5"/>
    <property type="match status" value="1"/>
</dbReference>
<evidence type="ECO:0000313" key="3">
    <source>
        <dbReference type="EMBL" id="BCN30672.1"/>
    </source>
</evidence>
<feature type="domain" description="Alpha/beta hydrolase fold-5" evidence="2">
    <location>
        <begin position="71"/>
        <end position="222"/>
    </location>
</feature>